<keyword evidence="8" id="KW-1185">Reference proteome</keyword>
<evidence type="ECO:0000313" key="7">
    <source>
        <dbReference type="EMBL" id="CAF3868490.1"/>
    </source>
</evidence>
<dbReference type="Proteomes" id="UP000663829">
    <property type="component" value="Unassembled WGS sequence"/>
</dbReference>
<dbReference type="EMBL" id="CAJNOK010001141">
    <property type="protein sequence ID" value="CAF0795738.1"/>
    <property type="molecule type" value="Genomic_DNA"/>
</dbReference>
<dbReference type="Proteomes" id="UP000682733">
    <property type="component" value="Unassembled WGS sequence"/>
</dbReference>
<evidence type="ECO:0000313" key="6">
    <source>
        <dbReference type="EMBL" id="CAF3578782.1"/>
    </source>
</evidence>
<evidence type="ECO:0000256" key="2">
    <source>
        <dbReference type="ARBA" id="ARBA00022741"/>
    </source>
</evidence>
<dbReference type="Gene3D" id="3.30.420.40">
    <property type="match status" value="4"/>
</dbReference>
<reference evidence="5" key="1">
    <citation type="submission" date="2021-02" db="EMBL/GenBank/DDBJ databases">
        <authorList>
            <person name="Nowell W R."/>
        </authorList>
    </citation>
    <scope>NUCLEOTIDE SEQUENCE</scope>
</reference>
<evidence type="ECO:0008006" key="9">
    <source>
        <dbReference type="Google" id="ProtNLM"/>
    </source>
</evidence>
<dbReference type="Proteomes" id="UP000677228">
    <property type="component" value="Unassembled WGS sequence"/>
</dbReference>
<evidence type="ECO:0000256" key="3">
    <source>
        <dbReference type="ARBA" id="ARBA00022840"/>
    </source>
</evidence>
<dbReference type="SUPFAM" id="SSF53067">
    <property type="entry name" value="Actin-like ATPase domain"/>
    <property type="match status" value="1"/>
</dbReference>
<organism evidence="5 8">
    <name type="scientific">Didymodactylos carnosus</name>
    <dbReference type="NCBI Taxonomy" id="1234261"/>
    <lineage>
        <taxon>Eukaryota</taxon>
        <taxon>Metazoa</taxon>
        <taxon>Spiralia</taxon>
        <taxon>Gnathifera</taxon>
        <taxon>Rotifera</taxon>
        <taxon>Eurotatoria</taxon>
        <taxon>Bdelloidea</taxon>
        <taxon>Philodinida</taxon>
        <taxon>Philodinidae</taxon>
        <taxon>Didymodactylos</taxon>
    </lineage>
</organism>
<sequence length="209" mass="22403">MGIHQHAAIRNAGTIAGLNVLRIVATSTSVCMSWGLKSARNGEKIVLACDIGGGSVSVSIAAVDEGLFIVKSTTETKFPIVRSKHNLVRFRTACENAKETLSSALLASIELAAVGSDGINLYSSITREQFEELNNDLFRSVLDVIKKALLDGKLRESDIDEVIVVGGSSRIPFVQNIIKDYFKGKALVRFIYNDEAAVHGAAVLAAIVQ</sequence>
<evidence type="ECO:0000313" key="4">
    <source>
        <dbReference type="EMBL" id="CAF0795738.1"/>
    </source>
</evidence>
<evidence type="ECO:0000313" key="8">
    <source>
        <dbReference type="Proteomes" id="UP000663829"/>
    </source>
</evidence>
<dbReference type="EMBL" id="CAJNOQ010005575">
    <property type="protein sequence ID" value="CAF1103725.1"/>
    <property type="molecule type" value="Genomic_DNA"/>
</dbReference>
<gene>
    <name evidence="5" type="ORF">GPM918_LOCUS18879</name>
    <name evidence="4" type="ORF">OVA965_LOCUS4375</name>
    <name evidence="7" type="ORF">SRO942_LOCUS18876</name>
    <name evidence="6" type="ORF">TMI583_LOCUS4373</name>
</gene>
<dbReference type="GO" id="GO:0140662">
    <property type="term" value="F:ATP-dependent protein folding chaperone"/>
    <property type="evidence" value="ECO:0007669"/>
    <property type="project" value="InterPro"/>
</dbReference>
<keyword evidence="3" id="KW-0067">ATP-binding</keyword>
<comment type="similarity">
    <text evidence="1">Belongs to the heat shock protein 70 family.</text>
</comment>
<dbReference type="FunFam" id="3.90.640.10:FF:000003">
    <property type="entry name" value="Molecular chaperone DnaK"/>
    <property type="match status" value="1"/>
</dbReference>
<proteinExistence type="inferred from homology"/>
<dbReference type="AlphaFoldDB" id="A0A814P6T1"/>
<dbReference type="EMBL" id="CAJOBA010001141">
    <property type="protein sequence ID" value="CAF3578782.1"/>
    <property type="molecule type" value="Genomic_DNA"/>
</dbReference>
<dbReference type="EMBL" id="CAJOBC010005575">
    <property type="protein sequence ID" value="CAF3868490.1"/>
    <property type="molecule type" value="Genomic_DNA"/>
</dbReference>
<evidence type="ECO:0000256" key="1">
    <source>
        <dbReference type="ARBA" id="ARBA00007381"/>
    </source>
</evidence>
<dbReference type="InterPro" id="IPR013126">
    <property type="entry name" value="Hsp_70_fam"/>
</dbReference>
<dbReference type="Proteomes" id="UP000681722">
    <property type="component" value="Unassembled WGS sequence"/>
</dbReference>
<name>A0A814P6T1_9BILA</name>
<dbReference type="InterPro" id="IPR043129">
    <property type="entry name" value="ATPase_NBD"/>
</dbReference>
<comment type="caution">
    <text evidence="5">The sequence shown here is derived from an EMBL/GenBank/DDBJ whole genome shotgun (WGS) entry which is preliminary data.</text>
</comment>
<dbReference type="Pfam" id="PF00012">
    <property type="entry name" value="HSP70"/>
    <property type="match status" value="2"/>
</dbReference>
<dbReference type="Gene3D" id="3.90.640.10">
    <property type="entry name" value="Actin, Chain A, domain 4"/>
    <property type="match status" value="1"/>
</dbReference>
<evidence type="ECO:0000313" key="5">
    <source>
        <dbReference type="EMBL" id="CAF1103725.1"/>
    </source>
</evidence>
<accession>A0A814P6T1</accession>
<dbReference type="PANTHER" id="PTHR19375">
    <property type="entry name" value="HEAT SHOCK PROTEIN 70KDA"/>
    <property type="match status" value="1"/>
</dbReference>
<dbReference type="GO" id="GO:0005524">
    <property type="term" value="F:ATP binding"/>
    <property type="evidence" value="ECO:0007669"/>
    <property type="project" value="UniProtKB-KW"/>
</dbReference>
<protein>
    <recommendedName>
        <fullName evidence="9">Heat shock protein 70</fullName>
    </recommendedName>
</protein>
<dbReference type="OrthoDB" id="206065at2759"/>
<keyword evidence="2" id="KW-0547">Nucleotide-binding</keyword>